<evidence type="ECO:0000256" key="6">
    <source>
        <dbReference type="SAM" id="MobiDB-lite"/>
    </source>
</evidence>
<evidence type="ECO:0000256" key="3">
    <source>
        <dbReference type="ARBA" id="ARBA00022692"/>
    </source>
</evidence>
<organism evidence="9 10">
    <name type="scientific">Actinomadura rubrobrunea</name>
    <dbReference type="NCBI Taxonomy" id="115335"/>
    <lineage>
        <taxon>Bacteria</taxon>
        <taxon>Bacillati</taxon>
        <taxon>Actinomycetota</taxon>
        <taxon>Actinomycetes</taxon>
        <taxon>Streptosporangiales</taxon>
        <taxon>Thermomonosporaceae</taxon>
        <taxon>Actinomadura</taxon>
    </lineage>
</organism>
<protein>
    <recommendedName>
        <fullName evidence="8">RDD domain-containing protein</fullName>
    </recommendedName>
</protein>
<comment type="subcellular location">
    <subcellularLocation>
        <location evidence="1">Cell membrane</location>
        <topology evidence="1">Multi-pass membrane protein</topology>
    </subcellularLocation>
</comment>
<evidence type="ECO:0000256" key="7">
    <source>
        <dbReference type="SAM" id="Phobius"/>
    </source>
</evidence>
<feature type="compositionally biased region" description="Basic and acidic residues" evidence="6">
    <location>
        <begin position="66"/>
        <end position="76"/>
    </location>
</feature>
<sequence>MAGGPGADLHGMTQPPHDPAPGERPSGERPQEEPWRAPGEPEAQPPPYPGAYGGQGPYGGVPEHGAPPDRGGDRRPPGAADLASRWARLGAGIVDSVLISLVMLPIWWTVVDWSRVADPAPNAPVADRDRLLANLAAIAIAFVYYWLMHLRFGQTLGKMLLRIRVVRADDGGAIDAGQAAGRSAFYTVLGGVCGCIGLLDIAWILWDERKQALHDKAARTVVVKAGPGTPNPYARR</sequence>
<gene>
    <name evidence="9" type="ORF">Arub01_03570</name>
</gene>
<dbReference type="EMBL" id="BSRZ01000001">
    <property type="protein sequence ID" value="GLW62113.1"/>
    <property type="molecule type" value="Genomic_DNA"/>
</dbReference>
<keyword evidence="3 7" id="KW-0812">Transmembrane</keyword>
<evidence type="ECO:0000259" key="8">
    <source>
        <dbReference type="Pfam" id="PF06271"/>
    </source>
</evidence>
<comment type="caution">
    <text evidence="9">The sequence shown here is derived from an EMBL/GenBank/DDBJ whole genome shotgun (WGS) entry which is preliminary data.</text>
</comment>
<keyword evidence="10" id="KW-1185">Reference proteome</keyword>
<dbReference type="InterPro" id="IPR051791">
    <property type="entry name" value="Pra-immunoreactive"/>
</dbReference>
<evidence type="ECO:0000256" key="2">
    <source>
        <dbReference type="ARBA" id="ARBA00022475"/>
    </source>
</evidence>
<proteinExistence type="predicted"/>
<feature type="compositionally biased region" description="Basic and acidic residues" evidence="6">
    <location>
        <begin position="25"/>
        <end position="35"/>
    </location>
</feature>
<reference evidence="9" key="1">
    <citation type="submission" date="2023-02" db="EMBL/GenBank/DDBJ databases">
        <title>Actinomadura rubrobrunea NBRC 14622.</title>
        <authorList>
            <person name="Ichikawa N."/>
            <person name="Sato H."/>
            <person name="Tonouchi N."/>
        </authorList>
    </citation>
    <scope>NUCLEOTIDE SEQUENCE</scope>
    <source>
        <strain evidence="9">NBRC 14622</strain>
    </source>
</reference>
<evidence type="ECO:0000256" key="4">
    <source>
        <dbReference type="ARBA" id="ARBA00022989"/>
    </source>
</evidence>
<keyword evidence="4 7" id="KW-1133">Transmembrane helix</keyword>
<dbReference type="Proteomes" id="UP001165124">
    <property type="component" value="Unassembled WGS sequence"/>
</dbReference>
<feature type="transmembrane region" description="Helical" evidence="7">
    <location>
        <begin position="184"/>
        <end position="206"/>
    </location>
</feature>
<evidence type="ECO:0000313" key="9">
    <source>
        <dbReference type="EMBL" id="GLW62113.1"/>
    </source>
</evidence>
<dbReference type="PANTHER" id="PTHR36115">
    <property type="entry name" value="PROLINE-RICH ANTIGEN HOMOLOG-RELATED"/>
    <property type="match status" value="1"/>
</dbReference>
<name>A0A9W6PS84_9ACTN</name>
<feature type="transmembrane region" description="Helical" evidence="7">
    <location>
        <begin position="89"/>
        <end position="111"/>
    </location>
</feature>
<dbReference type="Pfam" id="PF06271">
    <property type="entry name" value="RDD"/>
    <property type="match status" value="1"/>
</dbReference>
<dbReference type="GO" id="GO:0005886">
    <property type="term" value="C:plasma membrane"/>
    <property type="evidence" value="ECO:0007669"/>
    <property type="project" value="UniProtKB-SubCell"/>
</dbReference>
<feature type="transmembrane region" description="Helical" evidence="7">
    <location>
        <begin position="131"/>
        <end position="152"/>
    </location>
</feature>
<dbReference type="AlphaFoldDB" id="A0A9W6PS84"/>
<evidence type="ECO:0000313" key="10">
    <source>
        <dbReference type="Proteomes" id="UP001165124"/>
    </source>
</evidence>
<dbReference type="PANTHER" id="PTHR36115:SF4">
    <property type="entry name" value="MEMBRANE PROTEIN"/>
    <property type="match status" value="1"/>
</dbReference>
<evidence type="ECO:0000256" key="1">
    <source>
        <dbReference type="ARBA" id="ARBA00004651"/>
    </source>
</evidence>
<feature type="domain" description="RDD" evidence="8">
    <location>
        <begin position="83"/>
        <end position="218"/>
    </location>
</feature>
<feature type="region of interest" description="Disordered" evidence="6">
    <location>
        <begin position="1"/>
        <end position="79"/>
    </location>
</feature>
<keyword evidence="5 7" id="KW-0472">Membrane</keyword>
<dbReference type="InterPro" id="IPR010432">
    <property type="entry name" value="RDD"/>
</dbReference>
<evidence type="ECO:0000256" key="5">
    <source>
        <dbReference type="ARBA" id="ARBA00023136"/>
    </source>
</evidence>
<keyword evidence="2" id="KW-1003">Cell membrane</keyword>
<accession>A0A9W6PS84</accession>